<dbReference type="AlphaFoldDB" id="A0A6P3XN29"/>
<dbReference type="Proteomes" id="UP000515204">
    <property type="component" value="Unplaced"/>
</dbReference>
<sequence length="1186" mass="138396">MITTPYLSAIQKIPGDTAGEKLKWLGKLNLDQEMASGDIDQLPSELQPILHVENAVRKKIYEDVTSALKSGDVTIVRRALQASWFFNGSCKDVVNVEYFRKQIFPYVSVNTRLHIIKTLALRLKDPQFAREMFTEVESTYGIQYALLLLMVCDDDFAYSTIVTKKVDLPLSVAKKFFRRNMDFMVRYLRLSDPASTGSFRVNIHDYEVFLSKLVKKRLDAFVELYEMHQENPPRVELNNVCADAFLKNGMHHVLRRPHLYMKILPLKRISAARMEMIFPRLMPENAGSFDVDKLLKYLKYYPKEKRLDFLRATYKTKYNEEFLDTPKNVTPDILKLMPAEERIKHARIKMAEEENEFRDDDLDVMSYETVWLCYLPTAESIPSFTNSMKTAMTPDERVGLMWRMLYTCSVNNDEDALLDFMKYFLTRHKNEEDWVYDRVLDRINVFYDLPRLSERIWAVLSDIIAMFFVKYGKATEVVILGLLHYRLLHDMPITETVEMVLKSQLKRGCVNFDYIFRKEPYCKRRFLVTCIELVEEKVKADKWKDHKNELVFSIVYAMYNFNEKYSKSRTFESMRINDYPWLLRTLYQDVIQDAPYHYYNRSVASLFRKHEPELYRSWFKEKKDDRIEYLKSGVTLRLLNQNTQTILDNWKEYLTACLTYYHDKNVHRFVRATRWYKDLPIWFLEYCWENLQQKKEGSYLAIMALLLHGDTVAKLVEPLIPTETTVNISNENAGEDYAFVQNLPFVMKLSNPPVPLRLIGRLCEGDYLRLALSALTSVCRRSPLPEVMSFAANLSDKRVGVTKHGVRMMCLVAPVRQLETFLLFMWNKSKHHSIRALLLKSAQDLLFKNPNNHSWSLLKNLISTMDVTDNLLFSKLNANLVPPEYAVNYIELLFDVIHDLWEKGLPVKETLSCITGMLKMFTGPTCDQLPSSFVEKLMRRYLFHEVNDISNSTITIVCSYLLSVNETHETRMEIFSDIFKKEVKRGWDKKDPKKSSFYPVNYTVGCLICSFVTEASSVNRQVDTRVIGEMLDIFLSVLTPEMDPSSYLLLVYAQEQARTKSKTPEEYGLHIGRKIPELVETFSLMLVPLMTDTLKNLLNICHAFDGNLITEMQTRLGVAEGLIGAGNMESCCMAACLVSEYIPCRNVRYHELMSKLLNMNYPAVSCLLNERKNRIDYNSFIYPADN</sequence>
<dbReference type="OrthoDB" id="6617263at2759"/>
<protein>
    <submittedName>
        <fullName evidence="2">Uncharacterized protein LOC106747110</fullName>
    </submittedName>
</protein>
<accession>A0A6P3XN29</accession>
<gene>
    <name evidence="2" type="primary">LOC106747110</name>
</gene>
<keyword evidence="1" id="KW-1185">Reference proteome</keyword>
<dbReference type="KEGG" id="dqu:106747110"/>
<organism evidence="1 2">
    <name type="scientific">Dinoponera quadriceps</name>
    <name type="common">South American ant</name>
    <dbReference type="NCBI Taxonomy" id="609295"/>
    <lineage>
        <taxon>Eukaryota</taxon>
        <taxon>Metazoa</taxon>
        <taxon>Ecdysozoa</taxon>
        <taxon>Arthropoda</taxon>
        <taxon>Hexapoda</taxon>
        <taxon>Insecta</taxon>
        <taxon>Pterygota</taxon>
        <taxon>Neoptera</taxon>
        <taxon>Endopterygota</taxon>
        <taxon>Hymenoptera</taxon>
        <taxon>Apocrita</taxon>
        <taxon>Aculeata</taxon>
        <taxon>Formicoidea</taxon>
        <taxon>Formicidae</taxon>
        <taxon>Ponerinae</taxon>
        <taxon>Ponerini</taxon>
        <taxon>Dinoponera</taxon>
    </lineage>
</organism>
<reference evidence="2" key="1">
    <citation type="submission" date="2025-08" db="UniProtKB">
        <authorList>
            <consortium name="RefSeq"/>
        </authorList>
    </citation>
    <scope>IDENTIFICATION</scope>
</reference>
<name>A0A6P3XN29_DINQU</name>
<dbReference type="GeneID" id="106747110"/>
<dbReference type="RefSeq" id="XP_014479881.1">
    <property type="nucleotide sequence ID" value="XM_014624395.1"/>
</dbReference>
<evidence type="ECO:0000313" key="2">
    <source>
        <dbReference type="RefSeq" id="XP_014479881.1"/>
    </source>
</evidence>
<proteinExistence type="predicted"/>
<evidence type="ECO:0000313" key="1">
    <source>
        <dbReference type="Proteomes" id="UP000515204"/>
    </source>
</evidence>